<dbReference type="Proteomes" id="UP000183685">
    <property type="component" value="Unassembled WGS sequence"/>
</dbReference>
<dbReference type="AlphaFoldDB" id="A0A1G7EFR8"/>
<feature type="transmembrane region" description="Helical" evidence="5">
    <location>
        <begin position="102"/>
        <end position="121"/>
    </location>
</feature>
<evidence type="ECO:0000256" key="2">
    <source>
        <dbReference type="ARBA" id="ARBA00022598"/>
    </source>
</evidence>
<evidence type="ECO:0000256" key="4">
    <source>
        <dbReference type="ARBA" id="ARBA00022840"/>
    </source>
</evidence>
<evidence type="ECO:0000256" key="5">
    <source>
        <dbReference type="SAM" id="Phobius"/>
    </source>
</evidence>
<sequence>MMFDSAHSDHFTRDNLPDEALWPELVFELKELQYPERLNAAKALLATGDANAPAILWSGGTWTYADLTAKANRIANALTHDLGLVPGNRVLLRGRNTPMMIAAWYGVLLAGGVAVTTMPMLRTPELVTICDKAEIGLALSENGLMDELKAAQKSTQNRLRTVGFGDEGAELEALMAHASAQFEAVETAQDDVALLAFTSGTTGQPKACMHFHRDVLAMADAYARHILEPTADDVFCGSPPIAFTFGLGGLVVFPARFGAAVALPGAPTPQAMLACVEKHKVTMMFTAPTAYRAMLGELENFDTSSLRACVSAGETLPKATWDEWFTRTGLKLMDGIGATEMIHIFISARQEDICPGSTGKAVPGYQACLLDESGNILPPPAEGRLAVKGPTGCRYMADDRQSSYVVNGWNVTGDTYAQSEDGYFTFIARSDDMIISSGYNIGGPEVEAALLTHDAVAECAVIGVPDADRGQIVKAFVVLADGMTASDGLVGDLQVHVKNTIAPYKYPRAVEFIDELPKTQTGKVQRFKLREA</sequence>
<keyword evidence="9" id="KW-1185">Reference proteome</keyword>
<reference evidence="8 9" key="1">
    <citation type="submission" date="2016-10" db="EMBL/GenBank/DDBJ databases">
        <authorList>
            <person name="de Groot N.N."/>
        </authorList>
    </citation>
    <scope>NUCLEOTIDE SEQUENCE [LARGE SCALE GENOMIC DNA]</scope>
    <source>
        <strain evidence="8 9">CGMCC 1.9109</strain>
    </source>
</reference>
<dbReference type="FunFam" id="3.30.300.30:FF:000005">
    <property type="entry name" value="Acyl-coenzyme A synthetase ACSM5, mitochondrial"/>
    <property type="match status" value="1"/>
</dbReference>
<keyword evidence="5" id="KW-1133">Transmembrane helix</keyword>
<dbReference type="InterPro" id="IPR042099">
    <property type="entry name" value="ANL_N_sf"/>
</dbReference>
<dbReference type="InterPro" id="IPR000873">
    <property type="entry name" value="AMP-dep_synth/lig_dom"/>
</dbReference>
<evidence type="ECO:0000259" key="7">
    <source>
        <dbReference type="Pfam" id="PF13193"/>
    </source>
</evidence>
<dbReference type="Gene3D" id="3.30.300.30">
    <property type="match status" value="1"/>
</dbReference>
<dbReference type="Pfam" id="PF00501">
    <property type="entry name" value="AMP-binding"/>
    <property type="match status" value="1"/>
</dbReference>
<gene>
    <name evidence="8" type="ORF">SAMN04488071_3429</name>
</gene>
<protein>
    <submittedName>
        <fullName evidence="8">Anthranilate--CoA ligase</fullName>
    </submittedName>
</protein>
<dbReference type="InterPro" id="IPR045851">
    <property type="entry name" value="AMP-bd_C_sf"/>
</dbReference>
<evidence type="ECO:0000313" key="9">
    <source>
        <dbReference type="Proteomes" id="UP000183685"/>
    </source>
</evidence>
<dbReference type="PROSITE" id="PS00455">
    <property type="entry name" value="AMP_BINDING"/>
    <property type="match status" value="1"/>
</dbReference>
<dbReference type="RefSeq" id="WP_241493351.1">
    <property type="nucleotide sequence ID" value="NZ_FNAK01000008.1"/>
</dbReference>
<evidence type="ECO:0000256" key="1">
    <source>
        <dbReference type="ARBA" id="ARBA00006432"/>
    </source>
</evidence>
<name>A0A1G7EFR8_9PROT</name>
<keyword evidence="2 8" id="KW-0436">Ligase</keyword>
<dbReference type="InterPro" id="IPR020845">
    <property type="entry name" value="AMP-binding_CS"/>
</dbReference>
<dbReference type="GO" id="GO:0044550">
    <property type="term" value="P:secondary metabolite biosynthetic process"/>
    <property type="evidence" value="ECO:0007669"/>
    <property type="project" value="TreeGrafter"/>
</dbReference>
<evidence type="ECO:0000256" key="3">
    <source>
        <dbReference type="ARBA" id="ARBA00022741"/>
    </source>
</evidence>
<evidence type="ECO:0000313" key="8">
    <source>
        <dbReference type="EMBL" id="SDE62513.1"/>
    </source>
</evidence>
<dbReference type="GO" id="GO:0016878">
    <property type="term" value="F:acid-thiol ligase activity"/>
    <property type="evidence" value="ECO:0007669"/>
    <property type="project" value="TreeGrafter"/>
</dbReference>
<keyword evidence="5" id="KW-0472">Membrane</keyword>
<proteinExistence type="inferred from homology"/>
<dbReference type="EMBL" id="FNAK01000008">
    <property type="protein sequence ID" value="SDE62513.1"/>
    <property type="molecule type" value="Genomic_DNA"/>
</dbReference>
<dbReference type="Pfam" id="PF13193">
    <property type="entry name" value="AMP-binding_C"/>
    <property type="match status" value="1"/>
</dbReference>
<keyword evidence="3" id="KW-0547">Nucleotide-binding</keyword>
<dbReference type="Gene3D" id="3.40.50.12780">
    <property type="entry name" value="N-terminal domain of ligase-like"/>
    <property type="match status" value="1"/>
</dbReference>
<feature type="domain" description="AMP-binding enzyme C-terminal" evidence="7">
    <location>
        <begin position="445"/>
        <end position="523"/>
    </location>
</feature>
<dbReference type="PANTHER" id="PTHR43352">
    <property type="entry name" value="ACETYL-COA SYNTHETASE"/>
    <property type="match status" value="1"/>
</dbReference>
<dbReference type="InterPro" id="IPR025110">
    <property type="entry name" value="AMP-bd_C"/>
</dbReference>
<keyword evidence="5" id="KW-0812">Transmembrane</keyword>
<keyword evidence="4" id="KW-0067">ATP-binding</keyword>
<evidence type="ECO:0000259" key="6">
    <source>
        <dbReference type="Pfam" id="PF00501"/>
    </source>
</evidence>
<comment type="similarity">
    <text evidence="1">Belongs to the ATP-dependent AMP-binding enzyme family.</text>
</comment>
<accession>A0A1G7EFR8</accession>
<feature type="domain" description="AMP-dependent synthetase/ligase" evidence="6">
    <location>
        <begin position="49"/>
        <end position="391"/>
    </location>
</feature>
<dbReference type="STRING" id="637679.GCA_001550055_00208"/>
<dbReference type="GO" id="GO:0005524">
    <property type="term" value="F:ATP binding"/>
    <property type="evidence" value="ECO:0007669"/>
    <property type="project" value="UniProtKB-KW"/>
</dbReference>
<dbReference type="SUPFAM" id="SSF56801">
    <property type="entry name" value="Acetyl-CoA synthetase-like"/>
    <property type="match status" value="1"/>
</dbReference>
<organism evidence="8 9">
    <name type="scientific">Kordiimonas lacus</name>
    <dbReference type="NCBI Taxonomy" id="637679"/>
    <lineage>
        <taxon>Bacteria</taxon>
        <taxon>Pseudomonadati</taxon>
        <taxon>Pseudomonadota</taxon>
        <taxon>Alphaproteobacteria</taxon>
        <taxon>Kordiimonadales</taxon>
        <taxon>Kordiimonadaceae</taxon>
        <taxon>Kordiimonas</taxon>
    </lineage>
</organism>
<dbReference type="PANTHER" id="PTHR43352:SF1">
    <property type="entry name" value="ANTHRANILATE--COA LIGASE"/>
    <property type="match status" value="1"/>
</dbReference>
<dbReference type="GO" id="GO:0016405">
    <property type="term" value="F:CoA-ligase activity"/>
    <property type="evidence" value="ECO:0007669"/>
    <property type="project" value="UniProtKB-ARBA"/>
</dbReference>